<reference evidence="3 4" key="1">
    <citation type="journal article" date="2015" name="Genome Announc.">
        <title>Expanding the biotechnology potential of lactobacilli through comparative genomics of 213 strains and associated genera.</title>
        <authorList>
            <person name="Sun Z."/>
            <person name="Harris H.M."/>
            <person name="McCann A."/>
            <person name="Guo C."/>
            <person name="Argimon S."/>
            <person name="Zhang W."/>
            <person name="Yang X."/>
            <person name="Jeffery I.B."/>
            <person name="Cooney J.C."/>
            <person name="Kagawa T.F."/>
            <person name="Liu W."/>
            <person name="Song Y."/>
            <person name="Salvetti E."/>
            <person name="Wrobel A."/>
            <person name="Rasinkangas P."/>
            <person name="Parkhill J."/>
            <person name="Rea M.C."/>
            <person name="O'Sullivan O."/>
            <person name="Ritari J."/>
            <person name="Douillard F.P."/>
            <person name="Paul Ross R."/>
            <person name="Yang R."/>
            <person name="Briner A.E."/>
            <person name="Felis G.E."/>
            <person name="de Vos W.M."/>
            <person name="Barrangou R."/>
            <person name="Klaenhammer T.R."/>
            <person name="Caufield P.W."/>
            <person name="Cui Y."/>
            <person name="Zhang H."/>
            <person name="O'Toole P.W."/>
        </authorList>
    </citation>
    <scope>NUCLEOTIDE SEQUENCE [LARGE SCALE GENOMIC DNA]</scope>
    <source>
        <strain evidence="3 4">DSM 15945</strain>
    </source>
</reference>
<dbReference type="AlphaFoldDB" id="A0A0R1U7Q4"/>
<feature type="chain" id="PRO_5039440108" evidence="2">
    <location>
        <begin position="24"/>
        <end position="262"/>
    </location>
</feature>
<dbReference type="PATRIC" id="fig|1423783.4.peg.1322"/>
<gene>
    <name evidence="3" type="ORF">FC50_GL001281</name>
</gene>
<accession>A0A0R1U7Q4</accession>
<dbReference type="EMBL" id="AZFJ01000049">
    <property type="protein sequence ID" value="KRL85883.1"/>
    <property type="molecule type" value="Genomic_DNA"/>
</dbReference>
<comment type="caution">
    <text evidence="3">The sequence shown here is derived from an EMBL/GenBank/DDBJ whole genome shotgun (WGS) entry which is preliminary data.</text>
</comment>
<evidence type="ECO:0000256" key="2">
    <source>
        <dbReference type="SAM" id="SignalP"/>
    </source>
</evidence>
<protein>
    <submittedName>
        <fullName evidence="3">Uncharacterized protein</fullName>
    </submittedName>
</protein>
<dbReference type="RefSeq" id="WP_054649239.1">
    <property type="nucleotide sequence ID" value="NZ_AZFJ01000049.1"/>
</dbReference>
<feature type="signal peptide" evidence="2">
    <location>
        <begin position="1"/>
        <end position="23"/>
    </location>
</feature>
<keyword evidence="2" id="KW-0732">Signal</keyword>
<dbReference type="OrthoDB" id="2152070at2"/>
<feature type="compositionally biased region" description="Low complexity" evidence="1">
    <location>
        <begin position="74"/>
        <end position="145"/>
    </location>
</feature>
<evidence type="ECO:0000313" key="3">
    <source>
        <dbReference type="EMBL" id="KRL85883.1"/>
    </source>
</evidence>
<sequence>MKIKYIFASVASAALLAVGVLGGTPGQTSSANGAVRSSESSSHKVAKKSAVKKSKVVATSTAKKDHKQQDAKKASAASASSASSNSASQASASSQSGQSNQNANATSASSAANNATSNTTNTANQSNTATASTTAQSTQASQAQAPTPTTGFTVGGSTYAIRSFSGSGSVPADSYVYQWTGMSNHYLFERTGVAFGSLASAGVGSTVAVNGHQYTIRQVLYNQNNTTDAAYNALMAGKAQWGGISFQTCEATNGFVRLYFAN</sequence>
<organism evidence="3 4">
    <name type="scientific">Lacticaseibacillus pantheris DSM 15945 = JCM 12539 = NBRC 106106</name>
    <dbReference type="NCBI Taxonomy" id="1423783"/>
    <lineage>
        <taxon>Bacteria</taxon>
        <taxon>Bacillati</taxon>
        <taxon>Bacillota</taxon>
        <taxon>Bacilli</taxon>
        <taxon>Lactobacillales</taxon>
        <taxon>Lactobacillaceae</taxon>
        <taxon>Lacticaseibacillus</taxon>
    </lineage>
</organism>
<evidence type="ECO:0000313" key="4">
    <source>
        <dbReference type="Proteomes" id="UP000051922"/>
    </source>
</evidence>
<keyword evidence="4" id="KW-1185">Reference proteome</keyword>
<feature type="region of interest" description="Disordered" evidence="1">
    <location>
        <begin position="26"/>
        <end position="152"/>
    </location>
</feature>
<name>A0A0R1U7Q4_9LACO</name>
<proteinExistence type="predicted"/>
<feature type="compositionally biased region" description="Basic residues" evidence="1">
    <location>
        <begin position="44"/>
        <end position="55"/>
    </location>
</feature>
<evidence type="ECO:0000256" key="1">
    <source>
        <dbReference type="SAM" id="MobiDB-lite"/>
    </source>
</evidence>
<dbReference type="Proteomes" id="UP000051922">
    <property type="component" value="Unassembled WGS sequence"/>
</dbReference>